<dbReference type="RefSeq" id="XP_003437300.1">
    <property type="nucleotide sequence ID" value="XM_003437252.1"/>
</dbReference>
<protein>
    <submittedName>
        <fullName evidence="2">Podospora anserina S mat+ genomic DNA chromosome 6, supercontig 4</fullName>
    </submittedName>
</protein>
<reference evidence="3" key="4">
    <citation type="submission" date="2015-04" db="EMBL/GenBank/DDBJ databases">
        <title>Maintaining two mating types: Structure of the mating type locus and its role in heterokaryosis in Podospora anserina.</title>
        <authorList>
            <person name="Grognet P."/>
            <person name="Bidard F."/>
            <person name="Kuchly C."/>
            <person name="Chan Ho Tong L."/>
            <person name="Coppin E."/>
            <person name="Ait Benkhali J."/>
            <person name="Couloux A."/>
            <person name="Wincker P."/>
            <person name="Debuchy R."/>
            <person name="Silar P."/>
        </authorList>
    </citation>
    <scope>NUCLEOTIDE SEQUENCE</scope>
</reference>
<dbReference type="VEuPathDB" id="FungiDB:PODANS_6_8910"/>
<reference evidence="2" key="2">
    <citation type="submission" date="2008-07" db="EMBL/GenBank/DDBJ databases">
        <authorList>
            <person name="Genoscope - CEA"/>
        </authorList>
    </citation>
    <scope>NUCLEOTIDE SEQUENCE</scope>
    <source>
        <strain evidence="2">S mat+</strain>
    </source>
</reference>
<gene>
    <name evidence="2" type="ORF">PODANS_6_8910</name>
</gene>
<reference evidence="2 4" key="1">
    <citation type="journal article" date="2008" name="Genome Biol.">
        <title>The genome sequence of the model ascomycete fungus Podospora anserina.</title>
        <authorList>
            <person name="Espagne E."/>
            <person name="Lespinet O."/>
            <person name="Malagnac F."/>
            <person name="Da Silva C."/>
            <person name="Jaillon O."/>
            <person name="Porcel B.M."/>
            <person name="Couloux A."/>
            <person name="Aury J.-M."/>
            <person name="Segurens B."/>
            <person name="Poulain J."/>
            <person name="Anthouard V."/>
            <person name="Grossetete S."/>
            <person name="Khalili H."/>
            <person name="Coppin E."/>
            <person name="Dequard-Chablat M."/>
            <person name="Picard M."/>
            <person name="Contamine V."/>
            <person name="Arnaise S."/>
            <person name="Bourdais A."/>
            <person name="Berteaux-Lecellier V."/>
            <person name="Gautheret D."/>
            <person name="de Vries R.P."/>
            <person name="Battaglia E."/>
            <person name="Coutinho P.M."/>
            <person name="Danchin E.G.J."/>
            <person name="Henrissat B."/>
            <person name="El Khoury R."/>
            <person name="Sainsard-Chanet A."/>
            <person name="Boivin A."/>
            <person name="Pinan-Lucarre B."/>
            <person name="Sellem C.H."/>
            <person name="Debuchy R."/>
            <person name="Wincker P."/>
            <person name="Weissenbach J."/>
            <person name="Silar P."/>
        </authorList>
    </citation>
    <scope>NUCLEOTIDE SEQUENCE [LARGE SCALE GENOMIC DNA]</scope>
    <source>
        <strain evidence="4">S / ATCC MYA-4624 / DSM 980 / FGSC 10383</strain>
        <strain evidence="2">S mat+</strain>
    </source>
</reference>
<dbReference type="CDD" id="cd02440">
    <property type="entry name" value="AdoMet_MTases"/>
    <property type="match status" value="1"/>
</dbReference>
<dbReference type="PANTHER" id="PTHR43591:SF24">
    <property type="entry name" value="2-METHOXY-6-POLYPRENYL-1,4-BENZOQUINOL METHYLASE, MITOCHONDRIAL"/>
    <property type="match status" value="1"/>
</dbReference>
<dbReference type="KEGG" id="pan:PODANS72p086"/>
<accession>B2AN66</accession>
<proteinExistence type="inferred from homology"/>
<keyword evidence="4" id="KW-1185">Reference proteome</keyword>
<comment type="similarity">
    <text evidence="1">Belongs to the methyltransferase superfamily. LaeA methyltransferase family.</text>
</comment>
<name>B2AN66_PODAN</name>
<evidence type="ECO:0000313" key="3">
    <source>
        <dbReference type="EMBL" id="CDP31380.1"/>
    </source>
</evidence>
<dbReference type="HOGENOM" id="CLU_010595_2_3_1"/>
<dbReference type="SUPFAM" id="SSF53335">
    <property type="entry name" value="S-adenosyl-L-methionine-dependent methyltransferases"/>
    <property type="match status" value="1"/>
</dbReference>
<dbReference type="GeneID" id="11176288"/>
<sequence>MEVLHELCWLAHDNRIALCPEEKYRNVLDLGTGDGTWAIEFADMHEEATVIGVDMHRFQPTFVPPNCEFQIDNLEEDWTWSGCFDFIHARMLSGCFKKPRHIVSSAQLTPGGYFEVTDILYTPKSDDGTLVSNSPLRTWANQLASAAREIGRPLIGDASEYLDMLSEAGFVDIHVVVKNLPTNSWPNDKTLKEIGKISSLALELETISMALFTHGLGWDPEAVIATCAHVREEFKSPDVHAYFPLIIVYGRKPCRPGSVEER</sequence>
<dbReference type="Proteomes" id="UP000001197">
    <property type="component" value="Chromosome 6"/>
</dbReference>
<organism evidence="2">
    <name type="scientific">Podospora anserina (strain S / ATCC MYA-4624 / DSM 980 / FGSC 10383)</name>
    <name type="common">Pleurage anserina</name>
    <dbReference type="NCBI Taxonomy" id="515849"/>
    <lineage>
        <taxon>Eukaryota</taxon>
        <taxon>Fungi</taxon>
        <taxon>Dikarya</taxon>
        <taxon>Ascomycota</taxon>
        <taxon>Pezizomycotina</taxon>
        <taxon>Sordariomycetes</taxon>
        <taxon>Sordariomycetidae</taxon>
        <taxon>Sordariales</taxon>
        <taxon>Podosporaceae</taxon>
        <taxon>Podospora</taxon>
        <taxon>Podospora anserina</taxon>
    </lineage>
</organism>
<dbReference type="Gene3D" id="3.40.50.150">
    <property type="entry name" value="Vaccinia Virus protein VP39"/>
    <property type="match status" value="1"/>
</dbReference>
<evidence type="ECO:0000313" key="4">
    <source>
        <dbReference type="Proteomes" id="UP000001197"/>
    </source>
</evidence>
<dbReference type="OrthoDB" id="2013972at2759"/>
<evidence type="ECO:0000313" key="2">
    <source>
        <dbReference type="EMBL" id="CAP65385.1"/>
    </source>
</evidence>
<reference evidence="4" key="3">
    <citation type="journal article" date="2014" name="Genetics">
        <title>Maintaining two mating types: Structure of the mating type locus and its role in heterokaryosis in Podospora anserina.</title>
        <authorList>
            <person name="Grognet P."/>
            <person name="Bidard F."/>
            <person name="Kuchly C."/>
            <person name="Tong L.C.H."/>
            <person name="Coppin E."/>
            <person name="Benkhali J.A."/>
            <person name="Couloux A."/>
            <person name="Wincker P."/>
            <person name="Debuchy R."/>
            <person name="Silar P."/>
        </authorList>
    </citation>
    <scope>GENOME REANNOTATION</scope>
    <source>
        <strain evidence="4">S / ATCC MYA-4624 / DSM 980 / FGSC 10383</strain>
    </source>
</reference>
<dbReference type="eggNOG" id="ENOG502QSKG">
    <property type="taxonomic scope" value="Eukaryota"/>
</dbReference>
<dbReference type="AlphaFoldDB" id="B2AN66"/>
<dbReference type="GO" id="GO:0008168">
    <property type="term" value="F:methyltransferase activity"/>
    <property type="evidence" value="ECO:0007669"/>
    <property type="project" value="TreeGrafter"/>
</dbReference>
<dbReference type="Pfam" id="PF13489">
    <property type="entry name" value="Methyltransf_23"/>
    <property type="match status" value="1"/>
</dbReference>
<evidence type="ECO:0000256" key="1">
    <source>
        <dbReference type="ARBA" id="ARBA00038158"/>
    </source>
</evidence>
<dbReference type="PANTHER" id="PTHR43591">
    <property type="entry name" value="METHYLTRANSFERASE"/>
    <property type="match status" value="1"/>
</dbReference>
<dbReference type="InterPro" id="IPR029063">
    <property type="entry name" value="SAM-dependent_MTases_sf"/>
</dbReference>
<dbReference type="EMBL" id="CU633872">
    <property type="protein sequence ID" value="CAP65385.1"/>
    <property type="molecule type" value="Genomic_DNA"/>
</dbReference>
<dbReference type="EMBL" id="FO904941">
    <property type="protein sequence ID" value="CDP31380.1"/>
    <property type="molecule type" value="Genomic_DNA"/>
</dbReference>